<feature type="domain" description="B12-binding" evidence="3">
    <location>
        <begin position="84"/>
        <end position="209"/>
    </location>
</feature>
<gene>
    <name evidence="5" type="ORF">DCMF_08120</name>
</gene>
<feature type="domain" description="B12-binding N-terminal" evidence="4">
    <location>
        <begin position="1"/>
        <end position="84"/>
    </location>
</feature>
<evidence type="ECO:0000256" key="1">
    <source>
        <dbReference type="ARBA" id="ARBA00022723"/>
    </source>
</evidence>
<dbReference type="Pfam" id="PF02607">
    <property type="entry name" value="B12-binding_2"/>
    <property type="match status" value="1"/>
</dbReference>
<dbReference type="Proteomes" id="UP000323521">
    <property type="component" value="Chromosome"/>
</dbReference>
<dbReference type="GO" id="GO:0046653">
    <property type="term" value="P:tetrahydrofolate metabolic process"/>
    <property type="evidence" value="ECO:0007669"/>
    <property type="project" value="TreeGrafter"/>
</dbReference>
<dbReference type="GO" id="GO:0046872">
    <property type="term" value="F:metal ion binding"/>
    <property type="evidence" value="ECO:0007669"/>
    <property type="project" value="UniProtKB-KW"/>
</dbReference>
<dbReference type="PANTHER" id="PTHR45833">
    <property type="entry name" value="METHIONINE SYNTHASE"/>
    <property type="match status" value="1"/>
</dbReference>
<dbReference type="InterPro" id="IPR036594">
    <property type="entry name" value="Meth_synthase_dom"/>
</dbReference>
<sequence>MAGLDVLLSDFKEEEFLLQIKQRLDDQEEPLALIEECQKGMETVGKLFETKQYFISDLIMSAAMFGSAMEIIGPYLKGDRDKGGQAVVMGTAKGDVHDIGKNIVVTVLRCNGYDVIDVGIDAPASKFIEAVKASGAKLVGISGLLTTTFASMKDIVDAFKAEGLRDQVKIMIGGGPTDERACEMIGADAVGFIAMDAVTLAQKLLREVN</sequence>
<evidence type="ECO:0008006" key="7">
    <source>
        <dbReference type="Google" id="ProtNLM"/>
    </source>
</evidence>
<keyword evidence="1" id="KW-0479">Metal-binding</keyword>
<dbReference type="Gene3D" id="3.40.50.280">
    <property type="entry name" value="Cobalamin-binding domain"/>
    <property type="match status" value="1"/>
</dbReference>
<dbReference type="Pfam" id="PF02310">
    <property type="entry name" value="B12-binding"/>
    <property type="match status" value="1"/>
</dbReference>
<organism evidence="5 6">
    <name type="scientific">Formimonas warabiya</name>
    <dbReference type="NCBI Taxonomy" id="1761012"/>
    <lineage>
        <taxon>Bacteria</taxon>
        <taxon>Bacillati</taxon>
        <taxon>Bacillota</taxon>
        <taxon>Clostridia</taxon>
        <taxon>Eubacteriales</taxon>
        <taxon>Peptococcaceae</taxon>
        <taxon>Candidatus Formimonas</taxon>
    </lineage>
</organism>
<protein>
    <recommendedName>
        <fullName evidence="7">Cobalamin-binding protein</fullName>
    </recommendedName>
</protein>
<dbReference type="EMBL" id="CP017634">
    <property type="protein sequence ID" value="ATW24745.1"/>
    <property type="molecule type" value="Genomic_DNA"/>
</dbReference>
<dbReference type="GO" id="GO:0031419">
    <property type="term" value="F:cobalamin binding"/>
    <property type="evidence" value="ECO:0007669"/>
    <property type="project" value="InterPro"/>
</dbReference>
<evidence type="ECO:0000313" key="5">
    <source>
        <dbReference type="EMBL" id="ATW24745.1"/>
    </source>
</evidence>
<dbReference type="GO" id="GO:0005829">
    <property type="term" value="C:cytosol"/>
    <property type="evidence" value="ECO:0007669"/>
    <property type="project" value="TreeGrafter"/>
</dbReference>
<dbReference type="GO" id="GO:0008705">
    <property type="term" value="F:methionine synthase activity"/>
    <property type="evidence" value="ECO:0007669"/>
    <property type="project" value="TreeGrafter"/>
</dbReference>
<dbReference type="OrthoDB" id="9803687at2"/>
<dbReference type="PROSITE" id="PS51337">
    <property type="entry name" value="B12_BINDING_NTER"/>
    <property type="match status" value="1"/>
</dbReference>
<proteinExistence type="predicted"/>
<dbReference type="InterPro" id="IPR003759">
    <property type="entry name" value="Cbl-bd_cap"/>
</dbReference>
<dbReference type="SUPFAM" id="SSF47644">
    <property type="entry name" value="Methionine synthase domain"/>
    <property type="match status" value="1"/>
</dbReference>
<dbReference type="SUPFAM" id="SSF52242">
    <property type="entry name" value="Cobalamin (vitamin B12)-binding domain"/>
    <property type="match status" value="1"/>
</dbReference>
<dbReference type="AlphaFoldDB" id="A0A3G1KRJ8"/>
<evidence type="ECO:0000313" key="6">
    <source>
        <dbReference type="Proteomes" id="UP000323521"/>
    </source>
</evidence>
<keyword evidence="2" id="KW-0170">Cobalt</keyword>
<keyword evidence="6" id="KW-1185">Reference proteome</keyword>
<accession>A0A3G1KRJ8</accession>
<dbReference type="SMART" id="SM01018">
    <property type="entry name" value="B12-binding_2"/>
    <property type="match status" value="1"/>
</dbReference>
<evidence type="ECO:0000256" key="2">
    <source>
        <dbReference type="ARBA" id="ARBA00023285"/>
    </source>
</evidence>
<dbReference type="PANTHER" id="PTHR45833:SF1">
    <property type="entry name" value="METHIONINE SYNTHASE"/>
    <property type="match status" value="1"/>
</dbReference>
<dbReference type="InterPro" id="IPR006158">
    <property type="entry name" value="Cobalamin-bd"/>
</dbReference>
<evidence type="ECO:0000259" key="3">
    <source>
        <dbReference type="PROSITE" id="PS51332"/>
    </source>
</evidence>
<evidence type="ECO:0000259" key="4">
    <source>
        <dbReference type="PROSITE" id="PS51337"/>
    </source>
</evidence>
<dbReference type="GO" id="GO:0050667">
    <property type="term" value="P:homocysteine metabolic process"/>
    <property type="evidence" value="ECO:0007669"/>
    <property type="project" value="TreeGrafter"/>
</dbReference>
<dbReference type="PROSITE" id="PS51332">
    <property type="entry name" value="B12_BINDING"/>
    <property type="match status" value="1"/>
</dbReference>
<name>A0A3G1KRJ8_FORW1</name>
<dbReference type="RefSeq" id="WP_148133970.1">
    <property type="nucleotide sequence ID" value="NZ_CP017634.1"/>
</dbReference>
<reference evidence="5 6" key="1">
    <citation type="submission" date="2016-10" db="EMBL/GenBank/DDBJ databases">
        <title>Complete Genome Sequence of Peptococcaceae strain DCMF.</title>
        <authorList>
            <person name="Edwards R.J."/>
            <person name="Holland S.I."/>
            <person name="Deshpande N.P."/>
            <person name="Wong Y.K."/>
            <person name="Ertan H."/>
            <person name="Manefield M."/>
            <person name="Russell T.L."/>
            <person name="Lee M.J."/>
        </authorList>
    </citation>
    <scope>NUCLEOTIDE SEQUENCE [LARGE SCALE GENOMIC DNA]</scope>
    <source>
        <strain evidence="5 6">DCMF</strain>
    </source>
</reference>
<dbReference type="Gene3D" id="1.10.1240.10">
    <property type="entry name" value="Methionine synthase domain"/>
    <property type="match status" value="1"/>
</dbReference>
<dbReference type="KEGG" id="fwa:DCMF_08120"/>
<dbReference type="InterPro" id="IPR050554">
    <property type="entry name" value="Met_Synthase/Corrinoid"/>
</dbReference>
<dbReference type="InterPro" id="IPR036724">
    <property type="entry name" value="Cobalamin-bd_sf"/>
</dbReference>